<reference evidence="1 2" key="2">
    <citation type="submission" date="2024-11" db="EMBL/GenBank/DDBJ databases">
        <title>Using genomics to understand microbial adaptation to soil warming.</title>
        <authorList>
            <person name="Deangelis K.M. PhD."/>
        </authorList>
    </citation>
    <scope>NUCLEOTIDE SEQUENCE [LARGE SCALE GENOMIC DNA]</scope>
    <source>
        <strain evidence="1 2">GAS97</strain>
    </source>
</reference>
<keyword evidence="2" id="KW-1185">Reference proteome</keyword>
<accession>A0ABW8MBX6</accession>
<reference evidence="1 2" key="1">
    <citation type="submission" date="2024-10" db="EMBL/GenBank/DDBJ databases">
        <authorList>
            <person name="Deangelis K."/>
            <person name="Huntemann M."/>
            <person name="Clum A."/>
            <person name="Wang J."/>
            <person name="Palaniappan K."/>
            <person name="Ritter S."/>
            <person name="Chen I.-M."/>
            <person name="Stamatis D."/>
            <person name="Reddy T."/>
            <person name="O'Malley R."/>
            <person name="Daum C."/>
            <person name="Ng V."/>
            <person name="Ivanova N."/>
            <person name="Kyrpides N."/>
            <person name="Woyke T."/>
        </authorList>
    </citation>
    <scope>NUCLEOTIDE SEQUENCE [LARGE SCALE GENOMIC DNA]</scope>
    <source>
        <strain evidence="1 2">GAS97</strain>
    </source>
</reference>
<evidence type="ECO:0000313" key="2">
    <source>
        <dbReference type="Proteomes" id="UP001620514"/>
    </source>
</evidence>
<dbReference type="EMBL" id="JBIYDN010000003">
    <property type="protein sequence ID" value="MFK4441165.1"/>
    <property type="molecule type" value="Genomic_DNA"/>
</dbReference>
<proteinExistence type="predicted"/>
<evidence type="ECO:0000313" key="1">
    <source>
        <dbReference type="EMBL" id="MFK4441165.1"/>
    </source>
</evidence>
<sequence>MRVAPCFTAARLSEWILLPDCAPLARSVYRLGFRYPELVRNAYLMPDLMAADTPETPNRHTVVTDLPQALVRH</sequence>
<name>A0ABW8MBX6_9BURK</name>
<dbReference type="Proteomes" id="UP001620514">
    <property type="component" value="Unassembled WGS sequence"/>
</dbReference>
<comment type="caution">
    <text evidence="1">The sequence shown here is derived from an EMBL/GenBank/DDBJ whole genome shotgun (WGS) entry which is preliminary data.</text>
</comment>
<organism evidence="1 2">
    <name type="scientific">Caballeronia udeis</name>
    <dbReference type="NCBI Taxonomy" id="1232866"/>
    <lineage>
        <taxon>Bacteria</taxon>
        <taxon>Pseudomonadati</taxon>
        <taxon>Pseudomonadota</taxon>
        <taxon>Betaproteobacteria</taxon>
        <taxon>Burkholderiales</taxon>
        <taxon>Burkholderiaceae</taxon>
        <taxon>Caballeronia</taxon>
    </lineage>
</organism>
<gene>
    <name evidence="1" type="ORF">ABH943_001176</name>
</gene>
<protein>
    <submittedName>
        <fullName evidence="1">Uncharacterized protein</fullName>
    </submittedName>
</protein>